<name>A0ABP7NZE5_9GAMM</name>
<dbReference type="PROSITE" id="PS00041">
    <property type="entry name" value="HTH_ARAC_FAMILY_1"/>
    <property type="match status" value="1"/>
</dbReference>
<dbReference type="InterPro" id="IPR050204">
    <property type="entry name" value="AraC_XylS_family_regulators"/>
</dbReference>
<organism evidence="5 6">
    <name type="scientific">Allohahella marinimesophila</name>
    <dbReference type="NCBI Taxonomy" id="1054972"/>
    <lineage>
        <taxon>Bacteria</taxon>
        <taxon>Pseudomonadati</taxon>
        <taxon>Pseudomonadota</taxon>
        <taxon>Gammaproteobacteria</taxon>
        <taxon>Oceanospirillales</taxon>
        <taxon>Hahellaceae</taxon>
        <taxon>Allohahella</taxon>
    </lineage>
</organism>
<evidence type="ECO:0000256" key="1">
    <source>
        <dbReference type="ARBA" id="ARBA00023015"/>
    </source>
</evidence>
<dbReference type="InterPro" id="IPR018060">
    <property type="entry name" value="HTH_AraC"/>
</dbReference>
<dbReference type="SUPFAM" id="SSF46689">
    <property type="entry name" value="Homeodomain-like"/>
    <property type="match status" value="1"/>
</dbReference>
<dbReference type="Gene3D" id="1.10.10.60">
    <property type="entry name" value="Homeodomain-like"/>
    <property type="match status" value="1"/>
</dbReference>
<dbReference type="PANTHER" id="PTHR46796">
    <property type="entry name" value="HTH-TYPE TRANSCRIPTIONAL ACTIVATOR RHAS-RELATED"/>
    <property type="match status" value="1"/>
</dbReference>
<proteinExistence type="predicted"/>
<dbReference type="SMART" id="SM00342">
    <property type="entry name" value="HTH_ARAC"/>
    <property type="match status" value="1"/>
</dbReference>
<keyword evidence="6" id="KW-1185">Reference proteome</keyword>
<evidence type="ECO:0000259" key="4">
    <source>
        <dbReference type="PROSITE" id="PS01124"/>
    </source>
</evidence>
<reference evidence="6" key="1">
    <citation type="journal article" date="2019" name="Int. J. Syst. Evol. Microbiol.">
        <title>The Global Catalogue of Microorganisms (GCM) 10K type strain sequencing project: providing services to taxonomists for standard genome sequencing and annotation.</title>
        <authorList>
            <consortium name="The Broad Institute Genomics Platform"/>
            <consortium name="The Broad Institute Genome Sequencing Center for Infectious Disease"/>
            <person name="Wu L."/>
            <person name="Ma J."/>
        </authorList>
    </citation>
    <scope>NUCLEOTIDE SEQUENCE [LARGE SCALE GENOMIC DNA]</scope>
    <source>
        <strain evidence="6">JCM 17555</strain>
    </source>
</reference>
<comment type="caution">
    <text evidence="5">The sequence shown here is derived from an EMBL/GenBank/DDBJ whole genome shotgun (WGS) entry which is preliminary data.</text>
</comment>
<keyword evidence="3" id="KW-0804">Transcription</keyword>
<gene>
    <name evidence="5" type="ORF">GCM10022278_14640</name>
</gene>
<evidence type="ECO:0000256" key="2">
    <source>
        <dbReference type="ARBA" id="ARBA00023125"/>
    </source>
</evidence>
<keyword evidence="1" id="KW-0805">Transcription regulation</keyword>
<evidence type="ECO:0000313" key="5">
    <source>
        <dbReference type="EMBL" id="GAA3957140.1"/>
    </source>
</evidence>
<dbReference type="Proteomes" id="UP001501337">
    <property type="component" value="Unassembled WGS sequence"/>
</dbReference>
<sequence length="285" mass="31186">MDSSPGSAKLYIWSNQLLFLGATCIAYRSHSVVSDKLLVSLEGDMIITQVNGQNLLTRSVLLRAGTSFASLNLDTSAAVVAIYYLPALSQDHAALESVMTRVSDCLHYGHPQEAELIKRLLHIREAGLPPGEAQLMLREYLMPPELEGIIFREYDPRIVSVIQRIRETVSENLSVQMFAAEVHLSASRLEKLFKEQIGVPITRYRLRYRVFVGVIHLALGESITSAALAAGFASSAHFSKSYSAIHGIAPSARFLKPPMLEVLLADEIFGAGVPVVNESAPARAV</sequence>
<keyword evidence="2" id="KW-0238">DNA-binding</keyword>
<dbReference type="EMBL" id="BAABBO010000007">
    <property type="protein sequence ID" value="GAA3957140.1"/>
    <property type="molecule type" value="Genomic_DNA"/>
</dbReference>
<dbReference type="RefSeq" id="WP_344804820.1">
    <property type="nucleotide sequence ID" value="NZ_BAABBO010000007.1"/>
</dbReference>
<dbReference type="PROSITE" id="PS01124">
    <property type="entry name" value="HTH_ARAC_FAMILY_2"/>
    <property type="match status" value="1"/>
</dbReference>
<dbReference type="InterPro" id="IPR009057">
    <property type="entry name" value="Homeodomain-like_sf"/>
</dbReference>
<dbReference type="PANTHER" id="PTHR46796:SF13">
    <property type="entry name" value="HTH-TYPE TRANSCRIPTIONAL ACTIVATOR RHAS"/>
    <property type="match status" value="1"/>
</dbReference>
<accession>A0ABP7NZE5</accession>
<evidence type="ECO:0000313" key="6">
    <source>
        <dbReference type="Proteomes" id="UP001501337"/>
    </source>
</evidence>
<evidence type="ECO:0000256" key="3">
    <source>
        <dbReference type="ARBA" id="ARBA00023163"/>
    </source>
</evidence>
<feature type="domain" description="HTH araC/xylS-type" evidence="4">
    <location>
        <begin position="159"/>
        <end position="256"/>
    </location>
</feature>
<dbReference type="InterPro" id="IPR018062">
    <property type="entry name" value="HTH_AraC-typ_CS"/>
</dbReference>
<dbReference type="Pfam" id="PF12833">
    <property type="entry name" value="HTH_18"/>
    <property type="match status" value="1"/>
</dbReference>
<protein>
    <recommendedName>
        <fullName evidence="4">HTH araC/xylS-type domain-containing protein</fullName>
    </recommendedName>
</protein>